<feature type="compositionally biased region" description="Basic and acidic residues" evidence="1">
    <location>
        <begin position="139"/>
        <end position="159"/>
    </location>
</feature>
<keyword evidence="3" id="KW-1185">Reference proteome</keyword>
<accession>A0ABR1LX44</accession>
<protein>
    <submittedName>
        <fullName evidence="2">Uncharacterized protein</fullName>
    </submittedName>
</protein>
<dbReference type="EMBL" id="JBBPEH010000004">
    <property type="protein sequence ID" value="KAK7539315.1"/>
    <property type="molecule type" value="Genomic_DNA"/>
</dbReference>
<reference evidence="2 3" key="1">
    <citation type="submission" date="2024-04" db="EMBL/GenBank/DDBJ databases">
        <title>Phyllosticta paracitricarpa is synonymous to the EU quarantine fungus P. citricarpa based on phylogenomic analyses.</title>
        <authorList>
            <consortium name="Lawrence Berkeley National Laboratory"/>
            <person name="Van ingen-buijs V.A."/>
            <person name="Van westerhoven A.C."/>
            <person name="Haridas S."/>
            <person name="Skiadas P."/>
            <person name="Martin F."/>
            <person name="Groenewald J.Z."/>
            <person name="Crous P.W."/>
            <person name="Seidl M.F."/>
        </authorList>
    </citation>
    <scope>NUCLEOTIDE SEQUENCE [LARGE SCALE GENOMIC DNA]</scope>
    <source>
        <strain evidence="2 3">CPC 17464</strain>
    </source>
</reference>
<proteinExistence type="predicted"/>
<comment type="caution">
    <text evidence="2">The sequence shown here is derived from an EMBL/GenBank/DDBJ whole genome shotgun (WGS) entry which is preliminary data.</text>
</comment>
<evidence type="ECO:0000256" key="1">
    <source>
        <dbReference type="SAM" id="MobiDB-lite"/>
    </source>
</evidence>
<organism evidence="2 3">
    <name type="scientific">Phyllosticta citribraziliensis</name>
    <dbReference type="NCBI Taxonomy" id="989973"/>
    <lineage>
        <taxon>Eukaryota</taxon>
        <taxon>Fungi</taxon>
        <taxon>Dikarya</taxon>
        <taxon>Ascomycota</taxon>
        <taxon>Pezizomycotina</taxon>
        <taxon>Dothideomycetes</taxon>
        <taxon>Dothideomycetes incertae sedis</taxon>
        <taxon>Botryosphaeriales</taxon>
        <taxon>Phyllostictaceae</taxon>
        <taxon>Phyllosticta</taxon>
    </lineage>
</organism>
<sequence length="159" mass="17369">MAFFWPLSSKVSTKSKASAHQSSFLTFLQQTVQSSSSGTSSTTGPPIFDSALLPDAAVHPTALTFPWFLLAFGFDRSRISTFASARHTNAPSSPRFGFCFVPPSGFSQQSACGLVFRLAYTSNRENWVERQAGKRAKKKEQVEKQGGGEKDFKNIGECT</sequence>
<feature type="region of interest" description="Disordered" evidence="1">
    <location>
        <begin position="131"/>
        <end position="159"/>
    </location>
</feature>
<name>A0ABR1LX44_9PEZI</name>
<dbReference type="RefSeq" id="XP_066656586.1">
    <property type="nucleotide sequence ID" value="XM_066795007.1"/>
</dbReference>
<evidence type="ECO:0000313" key="3">
    <source>
        <dbReference type="Proteomes" id="UP001360953"/>
    </source>
</evidence>
<dbReference type="GeneID" id="92027913"/>
<gene>
    <name evidence="2" type="ORF">J3D65DRAFT_275686</name>
</gene>
<evidence type="ECO:0000313" key="2">
    <source>
        <dbReference type="EMBL" id="KAK7539315.1"/>
    </source>
</evidence>
<dbReference type="Proteomes" id="UP001360953">
    <property type="component" value="Unassembled WGS sequence"/>
</dbReference>